<evidence type="ECO:0000313" key="1">
    <source>
        <dbReference type="EMBL" id="SHM20606.1"/>
    </source>
</evidence>
<dbReference type="NCBIfam" id="TIGR04131">
    <property type="entry name" value="Bac_Flav_CTERM"/>
    <property type="match status" value="1"/>
</dbReference>
<proteinExistence type="predicted"/>
<dbReference type="STRING" id="1121959.SAMN02746009_04116"/>
<keyword evidence="2" id="KW-1185">Reference proteome</keyword>
<dbReference type="Proteomes" id="UP000183947">
    <property type="component" value="Unassembled WGS sequence"/>
</dbReference>
<gene>
    <name evidence="1" type="ORF">SAMN02746009_04116</name>
</gene>
<dbReference type="EMBL" id="FRAS01000041">
    <property type="protein sequence ID" value="SHM20606.1"/>
    <property type="molecule type" value="Genomic_DNA"/>
</dbReference>
<dbReference type="NCBIfam" id="TIGR04183">
    <property type="entry name" value="Por_Secre_tail"/>
    <property type="match status" value="1"/>
</dbReference>
<evidence type="ECO:0000313" key="2">
    <source>
        <dbReference type="Proteomes" id="UP000183947"/>
    </source>
</evidence>
<name>A0A1M7GWW6_9BACT</name>
<dbReference type="Pfam" id="PF13585">
    <property type="entry name" value="CHU_C"/>
    <property type="match status" value="1"/>
</dbReference>
<dbReference type="InterPro" id="IPR026444">
    <property type="entry name" value="Secre_tail"/>
</dbReference>
<dbReference type="AlphaFoldDB" id="A0A1M7GWW6"/>
<sequence length="767" mass="83595">MQKLLRATYLLVMALCLSFVGLHSAIASHLQGGQLTYESLGGNLYKVRLQVFRDCSSSIQFSGISPSLVYRNTGCSTSGAATSAMTLVSGTQQIGAPYCLTAPGGPSPCGSGLPTNYETGIFETTVTLPPAAEWRLSVEINARPDVANINGAVDMYWEATLNNLVGGQTITNNSAQYNAQNVAVPFVCWKQQTTLNFTAIDVDGDELVYELSRPLQGCNDVAPTTSYSTGGLINLGPQTPGGPNCYAELPSTGGSYTATFPIPSFSLSGPCPIRQATPQFLFNSTDGSFTFTPFLFTPGTTLAQLTQNKYVVSGKVSEYRRINNVRTLVGTVRRDIMVVVIDCDNRVPGAPVATGNNQNSGVSIVNSVDSTFIEASTCNYTRVLVRFSDPDPADLLTVTFPTLDPGQPQLPTYLPQDVGTFRIVGQGTRNPIGIFDIQPDVLFKNQTFRIPVQIRDNGCPIVGQQTRIIVLSVKERFPAKVVAATAQPFVCAGSAVNLTATPTRPDSVLVGIGTPAANGRVARYSYAWRAANGLNAADADKQNIVVRPTQTTRYYVQINAFDFRQLPVPTCVDTASILVRVAPVLTANFTFTGRGDNSGRENIQQRIFTFTNTSQTRATTDSARWTYRRIQDFRGNAVTESPVVFSRQFDPQELVLRQGGRYEVTLRITNRAGGQNCQGSEITKLIDVNEIPNVFTPNNDGKNDYFVLTPDEEGSKVQIFNRWGRLVKEYTNYRNEWDGKDQPAGVYYYLLTDRGGKTTKGWVELAR</sequence>
<reference evidence="2" key="1">
    <citation type="submission" date="2016-11" db="EMBL/GenBank/DDBJ databases">
        <authorList>
            <person name="Varghese N."/>
            <person name="Submissions S."/>
        </authorList>
    </citation>
    <scope>NUCLEOTIDE SEQUENCE [LARGE SCALE GENOMIC DNA]</scope>
    <source>
        <strain evidence="2">DSM 18569</strain>
    </source>
</reference>
<organism evidence="1 2">
    <name type="scientific">Hymenobacter psychrotolerans DSM 18569</name>
    <dbReference type="NCBI Taxonomy" id="1121959"/>
    <lineage>
        <taxon>Bacteria</taxon>
        <taxon>Pseudomonadati</taxon>
        <taxon>Bacteroidota</taxon>
        <taxon>Cytophagia</taxon>
        <taxon>Cytophagales</taxon>
        <taxon>Hymenobacteraceae</taxon>
        <taxon>Hymenobacter</taxon>
    </lineage>
</organism>
<protein>
    <submittedName>
        <fullName evidence="1">Gliding motility-associated C-terminal domain-containing protein/Por secretion system C-terminal sorting domain-containing protein</fullName>
    </submittedName>
</protein>
<accession>A0A1M7GWW6</accession>
<dbReference type="InterPro" id="IPR026341">
    <property type="entry name" value="T9SS_type_B"/>
</dbReference>
<dbReference type="RefSeq" id="WP_170865332.1">
    <property type="nucleotide sequence ID" value="NZ_FRAS01000041.1"/>
</dbReference>